<name>A0AAU0F002_9FLAO</name>
<dbReference type="KEGG" id="bpor:BPO_1377"/>
<evidence type="ECO:0000313" key="1">
    <source>
        <dbReference type="EMBL" id="WOC52024.1"/>
    </source>
</evidence>
<proteinExistence type="predicted"/>
<organism evidence="1 2">
    <name type="scientific">Bergeyella porcorum</name>
    <dbReference type="NCBI Taxonomy" id="1735111"/>
    <lineage>
        <taxon>Bacteria</taxon>
        <taxon>Pseudomonadati</taxon>
        <taxon>Bacteroidota</taxon>
        <taxon>Flavobacteriia</taxon>
        <taxon>Flavobacteriales</taxon>
        <taxon>Weeksellaceae</taxon>
        <taxon>Bergeyella</taxon>
    </lineage>
</organism>
<dbReference type="Proteomes" id="UP001432059">
    <property type="component" value="Chromosome"/>
</dbReference>
<gene>
    <name evidence="1" type="ORF">BPO_1377</name>
</gene>
<evidence type="ECO:0000313" key="2">
    <source>
        <dbReference type="Proteomes" id="UP001432059"/>
    </source>
</evidence>
<sequence>MGYDKTETKLTQKLQAEGIAIAFEDELAMKLNN</sequence>
<dbReference type="EMBL" id="CP136426">
    <property type="protein sequence ID" value="WOC52024.1"/>
    <property type="molecule type" value="Genomic_DNA"/>
</dbReference>
<dbReference type="AlphaFoldDB" id="A0AAU0F002"/>
<accession>A0AAU0F002</accession>
<protein>
    <submittedName>
        <fullName evidence="1">Uncharacterized protein</fullName>
    </submittedName>
</protein>
<keyword evidence="2" id="KW-1185">Reference proteome</keyword>
<reference evidence="1" key="1">
    <citation type="submission" date="2023-10" db="EMBL/GenBank/DDBJ databases">
        <title>Characterization and whole genome sequencing of a novel strain of Bergeyella porcorum QD2021 isolated from pig.</title>
        <authorList>
            <person name="Liu G."/>
            <person name="Chen C."/>
            <person name="Han X."/>
        </authorList>
    </citation>
    <scope>NUCLEOTIDE SEQUENCE</scope>
    <source>
        <strain evidence="1">QD2021</strain>
    </source>
</reference>